<dbReference type="InterPro" id="IPR016763">
    <property type="entry name" value="VAP"/>
</dbReference>
<sequence length="421" mass="46243">MSDWSFGLTKSIDLHTLNSRLPQPPKSTHRVPVHPDFSAGHQLFPSAAGPSSLPTGQSTPAPSRICPGQPSPIEYRYPSDAASYGADAVLPKRLTVEESTLRSQTTPMGVDQVLVGIQPQELKFTFERKKQSSCSVQLINNSGECIAFKVKTTSPKRYCVRPNTGIILPRSACDFTVTMQTLKEAPSDFQLKDKFLVQSTVVPYGTTDEDIVPSFFSKENGRYIQENKLRVVLVSPPTLPLPEPFNGTSIQKPVLKAFSQSAETYIASKGVSQHPPANEVSDSKNPSNSNKVSDLKKSSDSINDNVKHEPLHQNHKSNATHISSDQAFTEADNTPPLVVAKDIEELKLKLGNLELKLNEAEKMIMNLTQESDAVLQDGKKLQQEIALLRTNCSARVRVGFPFLFVVYMTLAGLALGHLLHL</sequence>
<reference evidence="6 7" key="1">
    <citation type="submission" date="2020-08" db="EMBL/GenBank/DDBJ databases">
        <title>Plant Genome Project.</title>
        <authorList>
            <person name="Zhang R.-G."/>
        </authorList>
    </citation>
    <scope>NUCLEOTIDE SEQUENCE [LARGE SCALE GENOMIC DNA]</scope>
    <source>
        <tissue evidence="6">Rhizome</tissue>
    </source>
</reference>
<evidence type="ECO:0000313" key="7">
    <source>
        <dbReference type="Proteomes" id="UP000734854"/>
    </source>
</evidence>
<proteinExistence type="inferred from homology"/>
<name>A0A8J5KYU7_ZINOF</name>
<dbReference type="GO" id="GO:0005789">
    <property type="term" value="C:endoplasmic reticulum membrane"/>
    <property type="evidence" value="ECO:0007669"/>
    <property type="project" value="InterPro"/>
</dbReference>
<dbReference type="InterPro" id="IPR013783">
    <property type="entry name" value="Ig-like_fold"/>
</dbReference>
<dbReference type="EMBL" id="JACMSC010000012">
    <property type="protein sequence ID" value="KAG6498057.1"/>
    <property type="molecule type" value="Genomic_DNA"/>
</dbReference>
<protein>
    <recommendedName>
        <fullName evidence="5">MSP domain-containing protein</fullName>
    </recommendedName>
</protein>
<evidence type="ECO:0000313" key="6">
    <source>
        <dbReference type="EMBL" id="KAG6498057.1"/>
    </source>
</evidence>
<dbReference type="Proteomes" id="UP000734854">
    <property type="component" value="Unassembled WGS sequence"/>
</dbReference>
<keyword evidence="4" id="KW-0812">Transmembrane</keyword>
<accession>A0A8J5KYU7</accession>
<dbReference type="GO" id="GO:0090158">
    <property type="term" value="P:endoplasmic reticulum membrane organization"/>
    <property type="evidence" value="ECO:0007669"/>
    <property type="project" value="TreeGrafter"/>
</dbReference>
<dbReference type="PANTHER" id="PTHR10809">
    <property type="entry name" value="VESICLE-ASSOCIATED MEMBRANE PROTEIN-ASSOCIATED PROTEIN"/>
    <property type="match status" value="1"/>
</dbReference>
<dbReference type="InterPro" id="IPR000535">
    <property type="entry name" value="MSP_dom"/>
</dbReference>
<dbReference type="Pfam" id="PF00635">
    <property type="entry name" value="Motile_Sperm"/>
    <property type="match status" value="1"/>
</dbReference>
<dbReference type="GO" id="GO:0061817">
    <property type="term" value="P:endoplasmic reticulum-plasma membrane tethering"/>
    <property type="evidence" value="ECO:0007669"/>
    <property type="project" value="TreeGrafter"/>
</dbReference>
<feature type="domain" description="MSP" evidence="5">
    <location>
        <begin position="114"/>
        <end position="234"/>
    </location>
</feature>
<gene>
    <name evidence="6" type="ORF">ZIOFF_045965</name>
</gene>
<feature type="coiled-coil region" evidence="2">
    <location>
        <begin position="343"/>
        <end position="377"/>
    </location>
</feature>
<dbReference type="PROSITE" id="PS50202">
    <property type="entry name" value="MSP"/>
    <property type="match status" value="1"/>
</dbReference>
<dbReference type="PANTHER" id="PTHR10809:SF148">
    <property type="entry name" value="OS01G0936800 PROTEIN"/>
    <property type="match status" value="1"/>
</dbReference>
<keyword evidence="4" id="KW-0472">Membrane</keyword>
<dbReference type="AlphaFoldDB" id="A0A8J5KYU7"/>
<evidence type="ECO:0000256" key="4">
    <source>
        <dbReference type="SAM" id="Phobius"/>
    </source>
</evidence>
<evidence type="ECO:0000256" key="3">
    <source>
        <dbReference type="SAM" id="MobiDB-lite"/>
    </source>
</evidence>
<dbReference type="InterPro" id="IPR008962">
    <property type="entry name" value="PapD-like_sf"/>
</dbReference>
<organism evidence="6 7">
    <name type="scientific">Zingiber officinale</name>
    <name type="common">Ginger</name>
    <name type="synonym">Amomum zingiber</name>
    <dbReference type="NCBI Taxonomy" id="94328"/>
    <lineage>
        <taxon>Eukaryota</taxon>
        <taxon>Viridiplantae</taxon>
        <taxon>Streptophyta</taxon>
        <taxon>Embryophyta</taxon>
        <taxon>Tracheophyta</taxon>
        <taxon>Spermatophyta</taxon>
        <taxon>Magnoliopsida</taxon>
        <taxon>Liliopsida</taxon>
        <taxon>Zingiberales</taxon>
        <taxon>Zingiberaceae</taxon>
        <taxon>Zingiber</taxon>
    </lineage>
</organism>
<evidence type="ECO:0000256" key="2">
    <source>
        <dbReference type="SAM" id="Coils"/>
    </source>
</evidence>
<feature type="region of interest" description="Disordered" evidence="3">
    <location>
        <begin position="270"/>
        <end position="317"/>
    </location>
</feature>
<evidence type="ECO:0000259" key="5">
    <source>
        <dbReference type="PROSITE" id="PS50202"/>
    </source>
</evidence>
<dbReference type="FunFam" id="2.60.40.10:FF:000813">
    <property type="entry name" value="Vesicle-associated protein 1-1"/>
    <property type="match status" value="1"/>
</dbReference>
<dbReference type="Gene3D" id="2.60.40.10">
    <property type="entry name" value="Immunoglobulins"/>
    <property type="match status" value="1"/>
</dbReference>
<evidence type="ECO:0000256" key="1">
    <source>
        <dbReference type="ARBA" id="ARBA00008932"/>
    </source>
</evidence>
<keyword evidence="2" id="KW-0175">Coiled coil</keyword>
<dbReference type="SUPFAM" id="SSF49354">
    <property type="entry name" value="PapD-like"/>
    <property type="match status" value="1"/>
</dbReference>
<feature type="transmembrane region" description="Helical" evidence="4">
    <location>
        <begin position="398"/>
        <end position="419"/>
    </location>
</feature>
<dbReference type="GO" id="GO:0005886">
    <property type="term" value="C:plasma membrane"/>
    <property type="evidence" value="ECO:0007669"/>
    <property type="project" value="TreeGrafter"/>
</dbReference>
<keyword evidence="7" id="KW-1185">Reference proteome</keyword>
<feature type="compositionally biased region" description="Polar residues" evidence="3">
    <location>
        <begin position="283"/>
        <end position="292"/>
    </location>
</feature>
<feature type="compositionally biased region" description="Basic and acidic residues" evidence="3">
    <location>
        <begin position="293"/>
        <end position="312"/>
    </location>
</feature>
<keyword evidence="4" id="KW-1133">Transmembrane helix</keyword>
<feature type="compositionally biased region" description="Polar residues" evidence="3">
    <location>
        <begin position="52"/>
        <end position="61"/>
    </location>
</feature>
<comment type="similarity">
    <text evidence="1">Belongs to the VAMP-associated protein (VAP) (TC 9.B.17) family.</text>
</comment>
<comment type="caution">
    <text evidence="6">The sequence shown here is derived from an EMBL/GenBank/DDBJ whole genome shotgun (WGS) entry which is preliminary data.</text>
</comment>
<feature type="region of interest" description="Disordered" evidence="3">
    <location>
        <begin position="17"/>
        <end position="67"/>
    </location>
</feature>